<accession>A0A0C4WNF5</accession>
<evidence type="ECO:0000256" key="3">
    <source>
        <dbReference type="ARBA" id="ARBA00004947"/>
    </source>
</evidence>
<dbReference type="Gene3D" id="3.90.25.10">
    <property type="entry name" value="UDP-galactose 4-epimerase, domain 1"/>
    <property type="match status" value="1"/>
</dbReference>
<dbReference type="NCBIfam" id="TIGR01179">
    <property type="entry name" value="galE"/>
    <property type="match status" value="1"/>
</dbReference>
<sequence>MDYQPLFIDKLTLEHIEMSQTILIVGGAGYIGSHMVWLLGQKGINVITLDNLSSGHRDAVLHGEFIHGDIADRLLLDKIFKKHSIDAVMHFASFIQVGESVQDPAKYYQNNVANTLNLLNAMCVHGVNKFIFSSTAAIFGEPQYIPIDEEHPKQPINPYGRSKLMIEEALADYDRAYGLKSVCLRYFNAAGAHPDALMGERHDPETHLIPLILQAASGQRSDITVFGHDYDTPDGTCIRDYIHILDLAEAHWLAVKHLSNGGDSTNYNLGNGEGYSVKEVIDSAQRIANRKVPVKNGSRREGDPKALVADSKKIQKELGWQPIYTSLDSIVQHAWLWEQTKSNVK</sequence>
<dbReference type="GO" id="GO:0033499">
    <property type="term" value="P:galactose catabolic process via UDP-galactose, Leloir pathway"/>
    <property type="evidence" value="ECO:0007669"/>
    <property type="project" value="TreeGrafter"/>
</dbReference>
<gene>
    <name evidence="12" type="ORF">Achr_26580</name>
</gene>
<dbReference type="InterPro" id="IPR005886">
    <property type="entry name" value="UDP_G4E"/>
</dbReference>
<evidence type="ECO:0000256" key="9">
    <source>
        <dbReference type="ARBA" id="ARBA00023277"/>
    </source>
</evidence>
<keyword evidence="7 10" id="KW-0520">NAD</keyword>
<comment type="pathway">
    <text evidence="3 10">Carbohydrate metabolism; galactose metabolism.</text>
</comment>
<keyword evidence="13" id="KW-1185">Reference proteome</keyword>
<evidence type="ECO:0000256" key="6">
    <source>
        <dbReference type="ARBA" id="ARBA00018569"/>
    </source>
</evidence>
<dbReference type="HOGENOM" id="CLU_007383_1_10_6"/>
<keyword evidence="8 10" id="KW-0413">Isomerase</keyword>
<evidence type="ECO:0000256" key="1">
    <source>
        <dbReference type="ARBA" id="ARBA00000083"/>
    </source>
</evidence>
<dbReference type="UniPathway" id="UPA00214"/>
<comment type="subunit">
    <text evidence="10">Homodimer.</text>
</comment>
<dbReference type="Pfam" id="PF01370">
    <property type="entry name" value="Epimerase"/>
    <property type="match status" value="1"/>
</dbReference>
<evidence type="ECO:0000256" key="2">
    <source>
        <dbReference type="ARBA" id="ARBA00001911"/>
    </source>
</evidence>
<dbReference type="KEGG" id="acx:Achr_26580"/>
<evidence type="ECO:0000256" key="5">
    <source>
        <dbReference type="ARBA" id="ARBA00013189"/>
    </source>
</evidence>
<comment type="cofactor">
    <cofactor evidence="2 10">
        <name>NAD(+)</name>
        <dbReference type="ChEBI" id="CHEBI:57540"/>
    </cofactor>
</comment>
<evidence type="ECO:0000256" key="8">
    <source>
        <dbReference type="ARBA" id="ARBA00023235"/>
    </source>
</evidence>
<reference evidence="12 13" key="1">
    <citation type="journal article" date="2015" name="PLoS ONE">
        <title>Azotobacter Genomes: The Genome of Azotobacter chroococcum NCIMB 8003 (ATCC 4412).</title>
        <authorList>
            <person name="Robson R.L."/>
            <person name="Jones R."/>
            <person name="Robson R.M."/>
            <person name="Schwartz A."/>
            <person name="Richardson T.H."/>
        </authorList>
    </citation>
    <scope>NUCLEOTIDE SEQUENCE [LARGE SCALE GENOMIC DNA]</scope>
    <source>
        <strain evidence="12 13">NCIMB 8003</strain>
    </source>
</reference>
<evidence type="ECO:0000256" key="4">
    <source>
        <dbReference type="ARBA" id="ARBA00007637"/>
    </source>
</evidence>
<dbReference type="Proteomes" id="UP000068210">
    <property type="component" value="Chromosome"/>
</dbReference>
<dbReference type="EC" id="5.1.3.2" evidence="5 10"/>
<dbReference type="InterPro" id="IPR036291">
    <property type="entry name" value="NAD(P)-bd_dom_sf"/>
</dbReference>
<feature type="domain" description="NAD-dependent epimerase/dehydratase" evidence="11">
    <location>
        <begin position="22"/>
        <end position="270"/>
    </location>
</feature>
<proteinExistence type="inferred from homology"/>
<dbReference type="PANTHER" id="PTHR43725">
    <property type="entry name" value="UDP-GLUCOSE 4-EPIMERASE"/>
    <property type="match status" value="1"/>
</dbReference>
<evidence type="ECO:0000256" key="10">
    <source>
        <dbReference type="RuleBase" id="RU366046"/>
    </source>
</evidence>
<comment type="similarity">
    <text evidence="4 10">Belongs to the NAD(P)-dependent epimerase/dehydratase family.</text>
</comment>
<name>A0A0C4WNF5_9GAMM</name>
<dbReference type="EMBL" id="CP010415">
    <property type="protein sequence ID" value="AJE22084.1"/>
    <property type="molecule type" value="Genomic_DNA"/>
</dbReference>
<dbReference type="PANTHER" id="PTHR43725:SF53">
    <property type="entry name" value="UDP-ARABINOSE 4-EPIMERASE 1"/>
    <property type="match status" value="1"/>
</dbReference>
<dbReference type="GO" id="GO:0003978">
    <property type="term" value="F:UDP-glucose 4-epimerase activity"/>
    <property type="evidence" value="ECO:0007669"/>
    <property type="project" value="UniProtKB-UniRule"/>
</dbReference>
<evidence type="ECO:0000259" key="11">
    <source>
        <dbReference type="Pfam" id="PF01370"/>
    </source>
</evidence>
<dbReference type="AlphaFoldDB" id="A0A0C4WNF5"/>
<comment type="catalytic activity">
    <reaction evidence="1 10">
        <text>UDP-alpha-D-glucose = UDP-alpha-D-galactose</text>
        <dbReference type="Rhea" id="RHEA:22168"/>
        <dbReference type="ChEBI" id="CHEBI:58885"/>
        <dbReference type="ChEBI" id="CHEBI:66914"/>
        <dbReference type="EC" id="5.1.3.2"/>
    </reaction>
</comment>
<dbReference type="InterPro" id="IPR001509">
    <property type="entry name" value="Epimerase_deHydtase"/>
</dbReference>
<dbReference type="STRING" id="1328314.Achr_26580"/>
<dbReference type="Gene3D" id="3.40.50.720">
    <property type="entry name" value="NAD(P)-binding Rossmann-like Domain"/>
    <property type="match status" value="1"/>
</dbReference>
<dbReference type="CDD" id="cd05247">
    <property type="entry name" value="UDP_G4E_1_SDR_e"/>
    <property type="match status" value="1"/>
</dbReference>
<protein>
    <recommendedName>
        <fullName evidence="6 10">UDP-glucose 4-epimerase</fullName>
        <ecNumber evidence="5 10">5.1.3.2</ecNumber>
    </recommendedName>
</protein>
<evidence type="ECO:0000256" key="7">
    <source>
        <dbReference type="ARBA" id="ARBA00023027"/>
    </source>
</evidence>
<evidence type="ECO:0000313" key="13">
    <source>
        <dbReference type="Proteomes" id="UP000068210"/>
    </source>
</evidence>
<dbReference type="SUPFAM" id="SSF51735">
    <property type="entry name" value="NAD(P)-binding Rossmann-fold domains"/>
    <property type="match status" value="1"/>
</dbReference>
<organism evidence="12 13">
    <name type="scientific">Azotobacter chroococcum NCIMB 8003</name>
    <dbReference type="NCBI Taxonomy" id="1328314"/>
    <lineage>
        <taxon>Bacteria</taxon>
        <taxon>Pseudomonadati</taxon>
        <taxon>Pseudomonadota</taxon>
        <taxon>Gammaproteobacteria</taxon>
        <taxon>Pseudomonadales</taxon>
        <taxon>Pseudomonadaceae</taxon>
        <taxon>Azotobacter</taxon>
    </lineage>
</organism>
<evidence type="ECO:0000313" key="12">
    <source>
        <dbReference type="EMBL" id="AJE22084.1"/>
    </source>
</evidence>
<keyword evidence="9 10" id="KW-0119">Carbohydrate metabolism</keyword>